<dbReference type="PANTHER" id="PTHR46848">
    <property type="entry name" value="REGULATOR OF G-PROTEIN SIGNALING 3"/>
    <property type="match status" value="1"/>
</dbReference>
<dbReference type="SUPFAM" id="SSF49562">
    <property type="entry name" value="C2 domain (Calcium/lipid-binding domain, CaLB)"/>
    <property type="match status" value="1"/>
</dbReference>
<feature type="domain" description="C2" evidence="1">
    <location>
        <begin position="1"/>
        <end position="72"/>
    </location>
</feature>
<dbReference type="InterPro" id="IPR035892">
    <property type="entry name" value="C2_domain_sf"/>
</dbReference>
<dbReference type="InterPro" id="IPR000008">
    <property type="entry name" value="C2_dom"/>
</dbReference>
<dbReference type="PANTHER" id="PTHR46848:SF1">
    <property type="entry name" value="REGULATOR OF G-PROTEIN SIGNALING 3"/>
    <property type="match status" value="1"/>
</dbReference>
<dbReference type="PROSITE" id="PS50004">
    <property type="entry name" value="C2"/>
    <property type="match status" value="1"/>
</dbReference>
<name>A0AAD9N6S0_9ANNE</name>
<reference evidence="2" key="1">
    <citation type="journal article" date="2023" name="Mol. Biol. Evol.">
        <title>Third-Generation Sequencing Reveals the Adaptive Role of the Epigenome in Three Deep-Sea Polychaetes.</title>
        <authorList>
            <person name="Perez M."/>
            <person name="Aroh O."/>
            <person name="Sun Y."/>
            <person name="Lan Y."/>
            <person name="Juniper S.K."/>
            <person name="Young C.R."/>
            <person name="Angers B."/>
            <person name="Qian P.Y."/>
        </authorList>
    </citation>
    <scope>NUCLEOTIDE SEQUENCE</scope>
    <source>
        <strain evidence="2">P08H-3</strain>
    </source>
</reference>
<evidence type="ECO:0000313" key="3">
    <source>
        <dbReference type="Proteomes" id="UP001208570"/>
    </source>
</evidence>
<evidence type="ECO:0000259" key="1">
    <source>
        <dbReference type="PROSITE" id="PS50004"/>
    </source>
</evidence>
<sequence length="122" mass="14361">MTRCCTDVITDNNHPMFEEKFSFELLEDDYKKRVLISILNRTSEGSESEFLGGMSFGVWHIYTHKRTIDGWYYLLHRDIARRKHVQVTVRERDKESLNDVKYSNSDIYATIENGGSKYVEGK</sequence>
<proteinExistence type="predicted"/>
<dbReference type="GO" id="GO:0005886">
    <property type="term" value="C:plasma membrane"/>
    <property type="evidence" value="ECO:0007669"/>
    <property type="project" value="TreeGrafter"/>
</dbReference>
<comment type="caution">
    <text evidence="2">The sequence shown here is derived from an EMBL/GenBank/DDBJ whole genome shotgun (WGS) entry which is preliminary data.</text>
</comment>
<dbReference type="Proteomes" id="UP001208570">
    <property type="component" value="Unassembled WGS sequence"/>
</dbReference>
<evidence type="ECO:0000313" key="2">
    <source>
        <dbReference type="EMBL" id="KAK2159217.1"/>
    </source>
</evidence>
<gene>
    <name evidence="2" type="ORF">LSH36_156g07002</name>
</gene>
<dbReference type="AlphaFoldDB" id="A0AAD9N6S0"/>
<keyword evidence="3" id="KW-1185">Reference proteome</keyword>
<dbReference type="EMBL" id="JAODUP010000156">
    <property type="protein sequence ID" value="KAK2159217.1"/>
    <property type="molecule type" value="Genomic_DNA"/>
</dbReference>
<dbReference type="Gene3D" id="2.60.40.150">
    <property type="entry name" value="C2 domain"/>
    <property type="match status" value="1"/>
</dbReference>
<organism evidence="2 3">
    <name type="scientific">Paralvinella palmiformis</name>
    <dbReference type="NCBI Taxonomy" id="53620"/>
    <lineage>
        <taxon>Eukaryota</taxon>
        <taxon>Metazoa</taxon>
        <taxon>Spiralia</taxon>
        <taxon>Lophotrochozoa</taxon>
        <taxon>Annelida</taxon>
        <taxon>Polychaeta</taxon>
        <taxon>Sedentaria</taxon>
        <taxon>Canalipalpata</taxon>
        <taxon>Terebellida</taxon>
        <taxon>Terebelliformia</taxon>
        <taxon>Alvinellidae</taxon>
        <taxon>Paralvinella</taxon>
    </lineage>
</organism>
<dbReference type="GO" id="GO:0005634">
    <property type="term" value="C:nucleus"/>
    <property type="evidence" value="ECO:0007669"/>
    <property type="project" value="TreeGrafter"/>
</dbReference>
<accession>A0AAD9N6S0</accession>
<dbReference type="Pfam" id="PF00168">
    <property type="entry name" value="C2"/>
    <property type="match status" value="1"/>
</dbReference>
<protein>
    <recommendedName>
        <fullName evidence="1">C2 domain-containing protein</fullName>
    </recommendedName>
</protein>